<accession>A0A919BT63</accession>
<comment type="caution">
    <text evidence="2">The sequence shown here is derived from an EMBL/GenBank/DDBJ whole genome shotgun (WGS) entry which is preliminary data.</text>
</comment>
<dbReference type="AlphaFoldDB" id="A0A919BT63"/>
<dbReference type="RefSeq" id="WP_190043291.1">
    <property type="nucleotide sequence ID" value="NZ_BNBE01000002.1"/>
</dbReference>
<dbReference type="GO" id="GO:0005829">
    <property type="term" value="C:cytosol"/>
    <property type="evidence" value="ECO:0007669"/>
    <property type="project" value="TreeGrafter"/>
</dbReference>
<dbReference type="Gene3D" id="3.20.20.100">
    <property type="entry name" value="NADP-dependent oxidoreductase domain"/>
    <property type="match status" value="1"/>
</dbReference>
<dbReference type="InterPro" id="IPR023210">
    <property type="entry name" value="NADP_OxRdtase_dom"/>
</dbReference>
<organism evidence="2 3">
    <name type="scientific">Streptomyces filamentosus</name>
    <name type="common">Streptomyces roseosporus</name>
    <dbReference type="NCBI Taxonomy" id="67294"/>
    <lineage>
        <taxon>Bacteria</taxon>
        <taxon>Bacillati</taxon>
        <taxon>Actinomycetota</taxon>
        <taxon>Actinomycetes</taxon>
        <taxon>Kitasatosporales</taxon>
        <taxon>Streptomycetaceae</taxon>
        <taxon>Streptomyces</taxon>
    </lineage>
</organism>
<evidence type="ECO:0000313" key="2">
    <source>
        <dbReference type="EMBL" id="GHG13396.1"/>
    </source>
</evidence>
<dbReference type="Pfam" id="PF00248">
    <property type="entry name" value="Aldo_ket_red"/>
    <property type="match status" value="1"/>
</dbReference>
<dbReference type="PANTHER" id="PTHR43364:SF6">
    <property type="entry name" value="OXIDOREDUCTASE-RELATED"/>
    <property type="match status" value="1"/>
</dbReference>
<reference evidence="2" key="1">
    <citation type="journal article" date="2014" name="Int. J. Syst. Evol. Microbiol.">
        <title>Complete genome sequence of Corynebacterium casei LMG S-19264T (=DSM 44701T), isolated from a smear-ripened cheese.</title>
        <authorList>
            <consortium name="US DOE Joint Genome Institute (JGI-PGF)"/>
            <person name="Walter F."/>
            <person name="Albersmeier A."/>
            <person name="Kalinowski J."/>
            <person name="Ruckert C."/>
        </authorList>
    </citation>
    <scope>NUCLEOTIDE SEQUENCE</scope>
    <source>
        <strain evidence="2">JCM 4122</strain>
    </source>
</reference>
<keyword evidence="3" id="KW-1185">Reference proteome</keyword>
<protein>
    <recommendedName>
        <fullName evidence="1">NADP-dependent oxidoreductase domain-containing protein</fullName>
    </recommendedName>
</protein>
<dbReference type="InterPro" id="IPR050523">
    <property type="entry name" value="AKR_Detox_Biosynth"/>
</dbReference>
<feature type="domain" description="NADP-dependent oxidoreductase" evidence="1">
    <location>
        <begin position="18"/>
        <end position="296"/>
    </location>
</feature>
<gene>
    <name evidence="2" type="ORF">GCM10017667_54050</name>
</gene>
<dbReference type="EMBL" id="BNBE01000002">
    <property type="protein sequence ID" value="GHG13396.1"/>
    <property type="molecule type" value="Genomic_DNA"/>
</dbReference>
<evidence type="ECO:0000313" key="3">
    <source>
        <dbReference type="Proteomes" id="UP000632849"/>
    </source>
</evidence>
<sequence>MTPAPTGAATPLTGVAALGTFEFGTRALPADLAHHLLDTYQELGGRLLDTAPTYGPHDGAFLAEPLIGAWLQAAGAPGMRVITKAGLDPARPDQGDLRPEAILASARRSADRLGRPIILVLHRDDTAVPVDEVADAADRAVREGLAERVGASNWTTARLEAWATYAAAIRLTPPTLTAPLWSLAARADPPAEPWLVEADPAHLDMAARHGMTITPYRTLAAGYLAARHSGRHSAHHSAAYDTAAGRERRARLHQTAAALRMTPHGLALAWLRAHRPAPVIPVIGPRTHQQLSESMADAAQADRVTPALAAYLQAGP</sequence>
<dbReference type="PANTHER" id="PTHR43364">
    <property type="entry name" value="NADH-SPECIFIC METHYLGLYOXAL REDUCTASE-RELATED"/>
    <property type="match status" value="1"/>
</dbReference>
<name>A0A919BT63_STRFL</name>
<dbReference type="InterPro" id="IPR036812">
    <property type="entry name" value="NAD(P)_OxRdtase_dom_sf"/>
</dbReference>
<dbReference type="Proteomes" id="UP000632849">
    <property type="component" value="Unassembled WGS sequence"/>
</dbReference>
<evidence type="ECO:0000259" key="1">
    <source>
        <dbReference type="Pfam" id="PF00248"/>
    </source>
</evidence>
<proteinExistence type="predicted"/>
<reference evidence="2" key="2">
    <citation type="submission" date="2020-09" db="EMBL/GenBank/DDBJ databases">
        <authorList>
            <person name="Sun Q."/>
            <person name="Ohkuma M."/>
        </authorList>
    </citation>
    <scope>NUCLEOTIDE SEQUENCE</scope>
    <source>
        <strain evidence="2">JCM 4122</strain>
    </source>
</reference>
<dbReference type="SUPFAM" id="SSF51430">
    <property type="entry name" value="NAD(P)-linked oxidoreductase"/>
    <property type="match status" value="1"/>
</dbReference>